<evidence type="ECO:0000256" key="8">
    <source>
        <dbReference type="SAM" id="MobiDB-lite"/>
    </source>
</evidence>
<feature type="domain" description="Homeobox" evidence="9">
    <location>
        <begin position="50"/>
        <end position="110"/>
    </location>
</feature>
<dbReference type="CDD" id="cd00086">
    <property type="entry name" value="homeodomain"/>
    <property type="match status" value="1"/>
</dbReference>
<feature type="compositionally biased region" description="Polar residues" evidence="8">
    <location>
        <begin position="250"/>
        <end position="294"/>
    </location>
</feature>
<proteinExistence type="predicted"/>
<feature type="DNA-binding region" description="Homeobox" evidence="6">
    <location>
        <begin position="52"/>
        <end position="111"/>
    </location>
</feature>
<evidence type="ECO:0000259" key="9">
    <source>
        <dbReference type="PROSITE" id="PS50071"/>
    </source>
</evidence>
<keyword evidence="4 6" id="KW-0371">Homeobox</keyword>
<dbReference type="SMART" id="SM00389">
    <property type="entry name" value="HOX"/>
    <property type="match status" value="1"/>
</dbReference>
<accession>A0A4T0RB16</accession>
<dbReference type="GO" id="GO:0000978">
    <property type="term" value="F:RNA polymerase II cis-regulatory region sequence-specific DNA binding"/>
    <property type="evidence" value="ECO:0007669"/>
    <property type="project" value="TreeGrafter"/>
</dbReference>
<dbReference type="GO" id="GO:0000981">
    <property type="term" value="F:DNA-binding transcription factor activity, RNA polymerase II-specific"/>
    <property type="evidence" value="ECO:0007669"/>
    <property type="project" value="InterPro"/>
</dbReference>
<dbReference type="Pfam" id="PF00046">
    <property type="entry name" value="Homeodomain"/>
    <property type="match status" value="1"/>
</dbReference>
<dbReference type="InterPro" id="IPR017970">
    <property type="entry name" value="Homeobox_CS"/>
</dbReference>
<evidence type="ECO:0000256" key="5">
    <source>
        <dbReference type="ARBA" id="ARBA00023242"/>
    </source>
</evidence>
<dbReference type="Proteomes" id="UP000305647">
    <property type="component" value="Unassembled WGS sequence"/>
</dbReference>
<dbReference type="InterPro" id="IPR001356">
    <property type="entry name" value="HD"/>
</dbReference>
<name>A0A4T0RB16_9BASI</name>
<evidence type="ECO:0000256" key="6">
    <source>
        <dbReference type="PROSITE-ProRule" id="PRU00108"/>
    </source>
</evidence>
<keyword evidence="3 6" id="KW-0238">DNA-binding</keyword>
<feature type="compositionally biased region" description="Low complexity" evidence="8">
    <location>
        <begin position="317"/>
        <end position="344"/>
    </location>
</feature>
<feature type="compositionally biased region" description="Polar residues" evidence="8">
    <location>
        <begin position="142"/>
        <end position="156"/>
    </location>
</feature>
<dbReference type="AlphaFoldDB" id="A0A4T0RB16"/>
<organism evidence="10 11">
    <name type="scientific">Wallemia mellicola</name>
    <dbReference type="NCBI Taxonomy" id="1708541"/>
    <lineage>
        <taxon>Eukaryota</taxon>
        <taxon>Fungi</taxon>
        <taxon>Dikarya</taxon>
        <taxon>Basidiomycota</taxon>
        <taxon>Wallemiomycotina</taxon>
        <taxon>Wallemiomycetes</taxon>
        <taxon>Wallemiales</taxon>
        <taxon>Wallemiaceae</taxon>
        <taxon>Wallemia</taxon>
    </lineage>
</organism>
<feature type="region of interest" description="Disordered" evidence="8">
    <location>
        <begin position="10"/>
        <end position="39"/>
    </location>
</feature>
<evidence type="ECO:0000313" key="11">
    <source>
        <dbReference type="Proteomes" id="UP000305647"/>
    </source>
</evidence>
<evidence type="ECO:0000256" key="7">
    <source>
        <dbReference type="RuleBase" id="RU000682"/>
    </source>
</evidence>
<comment type="caution">
    <text evidence="10">The sequence shown here is derived from an EMBL/GenBank/DDBJ whole genome shotgun (WGS) entry which is preliminary data.</text>
</comment>
<feature type="compositionally biased region" description="Low complexity" evidence="8">
    <location>
        <begin position="117"/>
        <end position="141"/>
    </location>
</feature>
<feature type="compositionally biased region" description="Low complexity" evidence="8">
    <location>
        <begin position="157"/>
        <end position="177"/>
    </location>
</feature>
<dbReference type="SUPFAM" id="SSF46689">
    <property type="entry name" value="Homeodomain-like"/>
    <property type="match status" value="1"/>
</dbReference>
<dbReference type="GO" id="GO:0005634">
    <property type="term" value="C:nucleus"/>
    <property type="evidence" value="ECO:0007669"/>
    <property type="project" value="UniProtKB-SubCell"/>
</dbReference>
<dbReference type="Gene3D" id="1.10.10.60">
    <property type="entry name" value="Homeodomain-like"/>
    <property type="match status" value="1"/>
</dbReference>
<dbReference type="PANTHER" id="PTHR45793">
    <property type="entry name" value="HOMEOBOX PROTEIN"/>
    <property type="match status" value="1"/>
</dbReference>
<comment type="subcellular location">
    <subcellularLocation>
        <location evidence="1 6 7">Nucleus</location>
    </subcellularLocation>
</comment>
<evidence type="ECO:0000256" key="4">
    <source>
        <dbReference type="ARBA" id="ARBA00023155"/>
    </source>
</evidence>
<protein>
    <submittedName>
        <fullName evidence="10">Homeobox-domain-containing protein</fullName>
    </submittedName>
</protein>
<dbReference type="PROSITE" id="PS50071">
    <property type="entry name" value="HOMEOBOX_2"/>
    <property type="match status" value="1"/>
</dbReference>
<feature type="compositionally biased region" description="Polar residues" evidence="8">
    <location>
        <begin position="11"/>
        <end position="39"/>
    </location>
</feature>
<feature type="region of interest" description="Disordered" evidence="8">
    <location>
        <begin position="240"/>
        <end position="344"/>
    </location>
</feature>
<evidence type="ECO:0000256" key="3">
    <source>
        <dbReference type="ARBA" id="ARBA00023125"/>
    </source>
</evidence>
<feature type="compositionally biased region" description="Polar residues" evidence="8">
    <location>
        <begin position="304"/>
        <end position="316"/>
    </location>
</feature>
<dbReference type="EMBL" id="SPRO01000001">
    <property type="protein sequence ID" value="TIC34674.1"/>
    <property type="molecule type" value="Genomic_DNA"/>
</dbReference>
<reference evidence="10 11" key="1">
    <citation type="submission" date="2019-03" db="EMBL/GenBank/DDBJ databases">
        <title>Sequencing 25 genomes of Wallemia mellicola.</title>
        <authorList>
            <person name="Gostincar C."/>
        </authorList>
    </citation>
    <scope>NUCLEOTIDE SEQUENCE [LARGE SCALE GENOMIC DNA]</scope>
    <source>
        <strain evidence="10 11">EXF-8738</strain>
    </source>
</reference>
<evidence type="ECO:0000256" key="1">
    <source>
        <dbReference type="ARBA" id="ARBA00004123"/>
    </source>
</evidence>
<dbReference type="PROSITE" id="PS00027">
    <property type="entry name" value="HOMEOBOX_1"/>
    <property type="match status" value="1"/>
</dbReference>
<dbReference type="PANTHER" id="PTHR45793:SF5">
    <property type="entry name" value="HOMEOTIC PROTEIN OCELLILESS"/>
    <property type="match status" value="1"/>
</dbReference>
<evidence type="ECO:0000256" key="2">
    <source>
        <dbReference type="ARBA" id="ARBA00022473"/>
    </source>
</evidence>
<dbReference type="InterPro" id="IPR009057">
    <property type="entry name" value="Homeodomain-like_sf"/>
</dbReference>
<keyword evidence="2" id="KW-0217">Developmental protein</keyword>
<gene>
    <name evidence="10" type="ORF">E3Q10_00014</name>
</gene>
<evidence type="ECO:0000313" key="10">
    <source>
        <dbReference type="EMBL" id="TIC34674.1"/>
    </source>
</evidence>
<keyword evidence="5 6" id="KW-0539">Nucleus</keyword>
<sequence length="485" mass="53500">MMNYKPIQLFHPSSYQNNQTTSLDFDNQPQQQQSAHSNNQLQSQLLHYQPFQVKHRKRTSKHQFNVLEETYQSNPKPSAIIRKSLAEQLEMTPRGVQIWFQNRRAKAKAQAKKELDNPQQNSQNQSDSDSTPAPTLTPAPTNNVLSLDSNLPSNNHSQSNLLYPSPLPSPASGSLIPHSTSLSPTSLISNPFFDTHFNLQNTTRRGSAPLTHAPTNGLGLTIPQSQSLGYNLSALTSGGNIGPVRRASLPNFQTRRSNQSLRHSASRSKLATCTEESSPSSAYPISPTDQSLSTDGLVIHTSHDNNNGNFTLNQSDSSSPTSTNHHQQSQHPQQHQILHSSSSNSLSHALATSDTFWRESSTYFDDNSDPDRRQSILSSNFDNNSLFDTCRRDSEVSTSATTTYGVGPYDNFYSSYPDPNRRDSCASDFIHTFEEFGVGSSVPPSAGAVGPTSHSHNFSNASVTDFVDYTLDPKEASEVENYVHC</sequence>
<feature type="region of interest" description="Disordered" evidence="8">
    <location>
        <begin position="107"/>
        <end position="178"/>
    </location>
</feature>